<sequence length="122" mass="13262">MRSNVIAVAVDCLDAERCAEFWCAALGAEVRGRWRDAHGVEYVEIGTGDGRPILVFQPVAEAKAGKNRLHLDLAPATGSQEDEVERLVRLGATRIADEAEHPWVVLADPEGNEFCVLPPRSG</sequence>
<name>A0ABX1RQY7_9PSEU</name>
<dbReference type="PANTHER" id="PTHR35908:SF1">
    <property type="entry name" value="CONSERVED PROTEIN"/>
    <property type="match status" value="1"/>
</dbReference>
<dbReference type="CDD" id="cd06587">
    <property type="entry name" value="VOC"/>
    <property type="match status" value="1"/>
</dbReference>
<dbReference type="Gene3D" id="3.10.180.10">
    <property type="entry name" value="2,3-Dihydroxybiphenyl 1,2-Dioxygenase, domain 1"/>
    <property type="match status" value="1"/>
</dbReference>
<dbReference type="Pfam" id="PF18029">
    <property type="entry name" value="Glyoxalase_6"/>
    <property type="match status" value="1"/>
</dbReference>
<keyword evidence="3" id="KW-1185">Reference proteome</keyword>
<dbReference type="EMBL" id="JAAXKY010000162">
    <property type="protein sequence ID" value="NMH81653.1"/>
    <property type="molecule type" value="Genomic_DNA"/>
</dbReference>
<dbReference type="PANTHER" id="PTHR35908">
    <property type="entry name" value="HYPOTHETICAL FUSION PROTEIN"/>
    <property type="match status" value="1"/>
</dbReference>
<gene>
    <name evidence="2" type="ORF">HF577_31770</name>
</gene>
<comment type="caution">
    <text evidence="2">The sequence shown here is derived from an EMBL/GenBank/DDBJ whole genome shotgun (WGS) entry which is preliminary data.</text>
</comment>
<accession>A0ABX1RQY7</accession>
<evidence type="ECO:0000259" key="1">
    <source>
        <dbReference type="Pfam" id="PF18029"/>
    </source>
</evidence>
<evidence type="ECO:0000313" key="3">
    <source>
        <dbReference type="Proteomes" id="UP001296706"/>
    </source>
</evidence>
<feature type="domain" description="Glyoxalase-like" evidence="1">
    <location>
        <begin position="8"/>
        <end position="117"/>
    </location>
</feature>
<protein>
    <submittedName>
        <fullName evidence="2">VOC family protein</fullName>
    </submittedName>
</protein>
<dbReference type="InterPro" id="IPR041581">
    <property type="entry name" value="Glyoxalase_6"/>
</dbReference>
<dbReference type="Proteomes" id="UP001296706">
    <property type="component" value="Unassembled WGS sequence"/>
</dbReference>
<evidence type="ECO:0000313" key="2">
    <source>
        <dbReference type="EMBL" id="NMH81653.1"/>
    </source>
</evidence>
<dbReference type="SUPFAM" id="SSF54593">
    <property type="entry name" value="Glyoxalase/Bleomycin resistance protein/Dihydroxybiphenyl dioxygenase"/>
    <property type="match status" value="1"/>
</dbReference>
<proteinExistence type="predicted"/>
<dbReference type="InterPro" id="IPR029068">
    <property type="entry name" value="Glyas_Bleomycin-R_OHBP_Dase"/>
</dbReference>
<reference evidence="2 3" key="1">
    <citation type="submission" date="2020-04" db="EMBL/GenBank/DDBJ databases">
        <authorList>
            <person name="Klaysubun C."/>
            <person name="Duangmal K."/>
            <person name="Lipun K."/>
        </authorList>
    </citation>
    <scope>NUCLEOTIDE SEQUENCE [LARGE SCALE GENOMIC DNA]</scope>
    <source>
        <strain evidence="2 3">JCM 11839</strain>
    </source>
</reference>
<organism evidence="2 3">
    <name type="scientific">Pseudonocardia xinjiangensis</name>
    <dbReference type="NCBI Taxonomy" id="75289"/>
    <lineage>
        <taxon>Bacteria</taxon>
        <taxon>Bacillati</taxon>
        <taxon>Actinomycetota</taxon>
        <taxon>Actinomycetes</taxon>
        <taxon>Pseudonocardiales</taxon>
        <taxon>Pseudonocardiaceae</taxon>
        <taxon>Pseudonocardia</taxon>
    </lineage>
</organism>